<dbReference type="SMART" id="SM00452">
    <property type="entry name" value="STI"/>
    <property type="match status" value="1"/>
</dbReference>
<reference evidence="3 4" key="1">
    <citation type="submission" date="2024-01" db="EMBL/GenBank/DDBJ databases">
        <title>The genomes of 5 underutilized Papilionoideae crops provide insights into root nodulation and disease resistanc.</title>
        <authorList>
            <person name="Jiang F."/>
        </authorList>
    </citation>
    <scope>NUCLEOTIDE SEQUENCE [LARGE SCALE GENOMIC DNA]</scope>
    <source>
        <strain evidence="3">DUOXIRENSHENG_FW03</strain>
        <tissue evidence="3">Leaves</tissue>
    </source>
</reference>
<proteinExistence type="inferred from homology"/>
<dbReference type="EMBL" id="JAYMYS010000004">
    <property type="protein sequence ID" value="KAK7395511.1"/>
    <property type="molecule type" value="Genomic_DNA"/>
</dbReference>
<accession>A0AAN9SGH9</accession>
<dbReference type="SUPFAM" id="SSF50386">
    <property type="entry name" value="STI-like"/>
    <property type="match status" value="1"/>
</dbReference>
<dbReference type="Gene3D" id="2.80.10.50">
    <property type="match status" value="1"/>
</dbReference>
<keyword evidence="4" id="KW-1185">Reference proteome</keyword>
<dbReference type="InterPro" id="IPR011065">
    <property type="entry name" value="Kunitz_inhibitor_STI-like_sf"/>
</dbReference>
<evidence type="ECO:0000313" key="3">
    <source>
        <dbReference type="EMBL" id="KAK7395511.1"/>
    </source>
</evidence>
<dbReference type="Pfam" id="PF00197">
    <property type="entry name" value="Kunitz_legume"/>
    <property type="match status" value="1"/>
</dbReference>
<keyword evidence="2" id="KW-1015">Disulfide bond</keyword>
<comment type="caution">
    <text evidence="3">The sequence shown here is derived from an EMBL/GenBank/DDBJ whole genome shotgun (WGS) entry which is preliminary data.</text>
</comment>
<name>A0AAN9SGH9_PSOTE</name>
<protein>
    <submittedName>
        <fullName evidence="3">Uncharacterized protein</fullName>
    </submittedName>
</protein>
<dbReference type="AlphaFoldDB" id="A0AAN9SGH9"/>
<dbReference type="PANTHER" id="PTHR33107">
    <property type="entry name" value="KUNITZ TRYPSIN INHIBITOR 2"/>
    <property type="match status" value="1"/>
</dbReference>
<gene>
    <name evidence="3" type="ORF">VNO78_16070</name>
</gene>
<sequence>MYKLNNGLPLKISSPYRSYFLFPGSKLDLSFTTVPTCASTPSAWTVVKGLSGQPLVKVTGYENTLNGYFAIQESSTGFSLQNSYKFQFCTFDSDECANIGIVKGDNNDRQLGLISEDDPAFMFVLVNAETSSSSA</sequence>
<organism evidence="3 4">
    <name type="scientific">Psophocarpus tetragonolobus</name>
    <name type="common">Winged bean</name>
    <name type="synonym">Dolichos tetragonolobus</name>
    <dbReference type="NCBI Taxonomy" id="3891"/>
    <lineage>
        <taxon>Eukaryota</taxon>
        <taxon>Viridiplantae</taxon>
        <taxon>Streptophyta</taxon>
        <taxon>Embryophyta</taxon>
        <taxon>Tracheophyta</taxon>
        <taxon>Spermatophyta</taxon>
        <taxon>Magnoliopsida</taxon>
        <taxon>eudicotyledons</taxon>
        <taxon>Gunneridae</taxon>
        <taxon>Pentapetalae</taxon>
        <taxon>rosids</taxon>
        <taxon>fabids</taxon>
        <taxon>Fabales</taxon>
        <taxon>Fabaceae</taxon>
        <taxon>Papilionoideae</taxon>
        <taxon>50 kb inversion clade</taxon>
        <taxon>NPAAA clade</taxon>
        <taxon>indigoferoid/millettioid clade</taxon>
        <taxon>Phaseoleae</taxon>
        <taxon>Psophocarpus</taxon>
    </lineage>
</organism>
<evidence type="ECO:0000256" key="1">
    <source>
        <dbReference type="ARBA" id="ARBA00005440"/>
    </source>
</evidence>
<evidence type="ECO:0000256" key="2">
    <source>
        <dbReference type="ARBA" id="ARBA00023157"/>
    </source>
</evidence>
<evidence type="ECO:0000313" key="4">
    <source>
        <dbReference type="Proteomes" id="UP001386955"/>
    </source>
</evidence>
<dbReference type="GO" id="GO:0004866">
    <property type="term" value="F:endopeptidase inhibitor activity"/>
    <property type="evidence" value="ECO:0007669"/>
    <property type="project" value="InterPro"/>
</dbReference>
<dbReference type="InterPro" id="IPR002160">
    <property type="entry name" value="Prot_inh_Kunz-lg"/>
</dbReference>
<comment type="similarity">
    <text evidence="1">Belongs to the protease inhibitor I3 (leguminous Kunitz-type inhibitor) family.</text>
</comment>
<dbReference type="PANTHER" id="PTHR33107:SF81">
    <property type="entry name" value="TRYPSIN INHIBITOR A"/>
    <property type="match status" value="1"/>
</dbReference>
<dbReference type="Proteomes" id="UP001386955">
    <property type="component" value="Unassembled WGS sequence"/>
</dbReference>